<dbReference type="AlphaFoldDB" id="A0A0H2MID2"/>
<comment type="caution">
    <text evidence="2">The sequence shown here is derived from an EMBL/GenBank/DDBJ whole genome shotgun (WGS) entry which is preliminary data.</text>
</comment>
<accession>A0A0H2MID2</accession>
<feature type="transmembrane region" description="Helical" evidence="1">
    <location>
        <begin position="25"/>
        <end position="50"/>
    </location>
</feature>
<sequence length="69" mass="7724">MIETLMKGENMDKLLGVTAVSTPLWFHYFNTGVAICIGIGGVLLLGFRIAKARQDYLKAKEERANHDRT</sequence>
<organism evidence="2 3">
    <name type="scientific">Kiloniella spongiae</name>
    <dbReference type="NCBI Taxonomy" id="1489064"/>
    <lineage>
        <taxon>Bacteria</taxon>
        <taxon>Pseudomonadati</taxon>
        <taxon>Pseudomonadota</taxon>
        <taxon>Alphaproteobacteria</taxon>
        <taxon>Rhodospirillales</taxon>
        <taxon>Kiloniellaceae</taxon>
        <taxon>Kiloniella</taxon>
    </lineage>
</organism>
<keyword evidence="1" id="KW-0472">Membrane</keyword>
<keyword evidence="1" id="KW-0812">Transmembrane</keyword>
<dbReference type="RefSeq" id="WP_047763238.1">
    <property type="nucleotide sequence ID" value="NZ_LAQL01000003.1"/>
</dbReference>
<evidence type="ECO:0000256" key="1">
    <source>
        <dbReference type="SAM" id="Phobius"/>
    </source>
</evidence>
<dbReference type="Proteomes" id="UP000035444">
    <property type="component" value="Unassembled WGS sequence"/>
</dbReference>
<name>A0A0H2MID2_9PROT</name>
<gene>
    <name evidence="2" type="ORF">WH96_06390</name>
</gene>
<evidence type="ECO:0000313" key="3">
    <source>
        <dbReference type="Proteomes" id="UP000035444"/>
    </source>
</evidence>
<reference evidence="2 3" key="1">
    <citation type="submission" date="2015-03" db="EMBL/GenBank/DDBJ databases">
        <title>Genome Sequence of Kiloniella spongiae MEBiC09566, isolated from a marine sponge.</title>
        <authorList>
            <person name="Shao Z."/>
            <person name="Wang L."/>
            <person name="Li X."/>
        </authorList>
    </citation>
    <scope>NUCLEOTIDE SEQUENCE [LARGE SCALE GENOMIC DNA]</scope>
    <source>
        <strain evidence="2 3">MEBiC09566</strain>
    </source>
</reference>
<proteinExistence type="predicted"/>
<keyword evidence="1" id="KW-1133">Transmembrane helix</keyword>
<dbReference type="EMBL" id="LAQL01000003">
    <property type="protein sequence ID" value="KLN61901.1"/>
    <property type="molecule type" value="Genomic_DNA"/>
</dbReference>
<protein>
    <submittedName>
        <fullName evidence="2">Uncharacterized protein</fullName>
    </submittedName>
</protein>
<keyword evidence="3" id="KW-1185">Reference proteome</keyword>
<dbReference type="STRING" id="1489064.WH96_06390"/>
<dbReference type="OrthoDB" id="8480445at2"/>
<evidence type="ECO:0000313" key="2">
    <source>
        <dbReference type="EMBL" id="KLN61901.1"/>
    </source>
</evidence>